<dbReference type="AlphaFoldDB" id="A0A1H1VAH7"/>
<evidence type="ECO:0000259" key="5">
    <source>
        <dbReference type="PROSITE" id="PS50893"/>
    </source>
</evidence>
<dbReference type="Proteomes" id="UP000199700">
    <property type="component" value="Chromosome"/>
</dbReference>
<dbReference type="InterPro" id="IPR017911">
    <property type="entry name" value="MacB-like_ATP-bd"/>
</dbReference>
<evidence type="ECO:0000313" key="7">
    <source>
        <dbReference type="Proteomes" id="UP000199700"/>
    </source>
</evidence>
<dbReference type="GO" id="GO:0005886">
    <property type="term" value="C:plasma membrane"/>
    <property type="evidence" value="ECO:0007669"/>
    <property type="project" value="TreeGrafter"/>
</dbReference>
<dbReference type="InterPro" id="IPR003593">
    <property type="entry name" value="AAA+_ATPase"/>
</dbReference>
<dbReference type="InterPro" id="IPR015854">
    <property type="entry name" value="ABC_transpr_LolD-like"/>
</dbReference>
<name>A0A1H1VAH7_BRESA</name>
<dbReference type="RefSeq" id="WP_231938853.1">
    <property type="nucleotide sequence ID" value="NZ_LT629739.1"/>
</dbReference>
<keyword evidence="1" id="KW-0813">Transport</keyword>
<evidence type="ECO:0000313" key="6">
    <source>
        <dbReference type="EMBL" id="SDS81416.1"/>
    </source>
</evidence>
<dbReference type="CDD" id="cd03255">
    <property type="entry name" value="ABC_MJ0796_LolCDE_FtsE"/>
    <property type="match status" value="1"/>
</dbReference>
<keyword evidence="7" id="KW-1185">Reference proteome</keyword>
<protein>
    <submittedName>
        <fullName evidence="6">ABC transport system ATP-binding protein</fullName>
    </submittedName>
</protein>
<evidence type="ECO:0000256" key="3">
    <source>
        <dbReference type="ARBA" id="ARBA00022840"/>
    </source>
</evidence>
<feature type="region of interest" description="Disordered" evidence="4">
    <location>
        <begin position="254"/>
        <end position="280"/>
    </location>
</feature>
<accession>A0A1H1VAH7</accession>
<dbReference type="GO" id="GO:0098796">
    <property type="term" value="C:membrane protein complex"/>
    <property type="evidence" value="ECO:0007669"/>
    <property type="project" value="UniProtKB-ARBA"/>
</dbReference>
<dbReference type="GO" id="GO:0016887">
    <property type="term" value="F:ATP hydrolysis activity"/>
    <property type="evidence" value="ECO:0007669"/>
    <property type="project" value="InterPro"/>
</dbReference>
<dbReference type="EMBL" id="LT629739">
    <property type="protein sequence ID" value="SDS81416.1"/>
    <property type="molecule type" value="Genomic_DNA"/>
</dbReference>
<dbReference type="SMART" id="SM00382">
    <property type="entry name" value="AAA"/>
    <property type="match status" value="1"/>
</dbReference>
<dbReference type="STRING" id="629680.SAMN04489751_2941"/>
<dbReference type="GO" id="GO:0022857">
    <property type="term" value="F:transmembrane transporter activity"/>
    <property type="evidence" value="ECO:0007669"/>
    <property type="project" value="UniProtKB-ARBA"/>
</dbReference>
<dbReference type="InterPro" id="IPR003439">
    <property type="entry name" value="ABC_transporter-like_ATP-bd"/>
</dbReference>
<evidence type="ECO:0000256" key="2">
    <source>
        <dbReference type="ARBA" id="ARBA00022741"/>
    </source>
</evidence>
<organism evidence="6 7">
    <name type="scientific">Brevibacterium sandarakinum</name>
    <dbReference type="NCBI Taxonomy" id="629680"/>
    <lineage>
        <taxon>Bacteria</taxon>
        <taxon>Bacillati</taxon>
        <taxon>Actinomycetota</taxon>
        <taxon>Actinomycetes</taxon>
        <taxon>Micrococcales</taxon>
        <taxon>Brevibacteriaceae</taxon>
        <taxon>Brevibacterium</taxon>
    </lineage>
</organism>
<sequence>MTTASPMPIAQLRNVSKIFDPDGAALVALNQVSLDIAPARLTAVMGPSGSGKSTLMHILAGLDRPSSGTVHIGEREITALHEDELTALRRRRIGFVFQAFNLVPTLTVRENIVLPFELDGRRPNADERAWISSIIKRLGLDGRLKHRPSEISGGQQQRTAIARALATRPDILFADEPTGNLDGRSGREVMAIMSEAVRELGQSIVLVTHDPIVAAYADRVVFIADGTPVSELNDSISAEVIAQTMLDLDAKAEAAENAAAGSPQHPVRSPQYASETGGRR</sequence>
<proteinExistence type="predicted"/>
<dbReference type="SUPFAM" id="SSF52540">
    <property type="entry name" value="P-loop containing nucleoside triphosphate hydrolases"/>
    <property type="match status" value="1"/>
</dbReference>
<reference evidence="6" key="1">
    <citation type="submission" date="2016-10" db="EMBL/GenBank/DDBJ databases">
        <authorList>
            <person name="Varghese N."/>
            <person name="Submissions S."/>
        </authorList>
    </citation>
    <scope>NUCLEOTIDE SEQUENCE [LARGE SCALE GENOMIC DNA]</scope>
    <source>
        <strain evidence="6">DSM 22082</strain>
    </source>
</reference>
<keyword evidence="2" id="KW-0547">Nucleotide-binding</keyword>
<gene>
    <name evidence="6" type="ORF">SAMN04489751_2941</name>
</gene>
<dbReference type="PANTHER" id="PTHR24220">
    <property type="entry name" value="IMPORT ATP-BINDING PROTEIN"/>
    <property type="match status" value="1"/>
</dbReference>
<dbReference type="PROSITE" id="PS50893">
    <property type="entry name" value="ABC_TRANSPORTER_2"/>
    <property type="match status" value="1"/>
</dbReference>
<dbReference type="FunFam" id="3.40.50.300:FF:000032">
    <property type="entry name" value="Export ABC transporter ATP-binding protein"/>
    <property type="match status" value="1"/>
</dbReference>
<feature type="domain" description="ABC transporter" evidence="5">
    <location>
        <begin position="10"/>
        <end position="250"/>
    </location>
</feature>
<dbReference type="GO" id="GO:0005524">
    <property type="term" value="F:ATP binding"/>
    <property type="evidence" value="ECO:0007669"/>
    <property type="project" value="UniProtKB-KW"/>
</dbReference>
<evidence type="ECO:0000256" key="1">
    <source>
        <dbReference type="ARBA" id="ARBA00022448"/>
    </source>
</evidence>
<keyword evidence="3 6" id="KW-0067">ATP-binding</keyword>
<evidence type="ECO:0000256" key="4">
    <source>
        <dbReference type="SAM" id="MobiDB-lite"/>
    </source>
</evidence>
<dbReference type="Gene3D" id="3.40.50.300">
    <property type="entry name" value="P-loop containing nucleotide triphosphate hydrolases"/>
    <property type="match status" value="1"/>
</dbReference>
<dbReference type="Pfam" id="PF00005">
    <property type="entry name" value="ABC_tran"/>
    <property type="match status" value="1"/>
</dbReference>
<dbReference type="InterPro" id="IPR027417">
    <property type="entry name" value="P-loop_NTPase"/>
</dbReference>
<dbReference type="PANTHER" id="PTHR24220:SF685">
    <property type="entry name" value="ABC TRANSPORTER RELATED"/>
    <property type="match status" value="1"/>
</dbReference>